<dbReference type="KEGG" id="dpx:DAPPUDRAFT_116720"/>
<gene>
    <name evidence="3" type="ORF">DAPPUDRAFT_116720</name>
</gene>
<name>E9HQA6_DAPPU</name>
<accession>E9HQA6</accession>
<feature type="compositionally biased region" description="Basic and acidic residues" evidence="1">
    <location>
        <begin position="110"/>
        <end position="129"/>
    </location>
</feature>
<dbReference type="eggNOG" id="KOG1951">
    <property type="taxonomic scope" value="Eukaryota"/>
</dbReference>
<feature type="region of interest" description="Disordered" evidence="1">
    <location>
        <begin position="93"/>
        <end position="129"/>
    </location>
</feature>
<sequence>MARNEENKRISSLFVGKALVVHCTLGLNRMGYFVCLYLKEYRGYSLATALTGLDQGGRARQYPHCFVTGKWKENVDAEELLAMDDFDDMKSEGDFEDLETGEVSQAGKKSGAENKDDSPEDEGKRLIEKKPKLKEQFNSEYDEGGSKKTKTYYDDLKEEMDQQAQLNKNVPCELLLNFNPIYPLIVGALMPGEEKIGFVQWSQALASIRSTLIPSLEGIDLAGRALEWQLKNDNLFPSLADQIRIGEANGVSGLSDVDYPMLEVGPNGLPLLRQMGLVNRLP</sequence>
<dbReference type="Gene3D" id="3.90.190.10">
    <property type="entry name" value="Protein tyrosine phosphatase superfamily"/>
    <property type="match status" value="1"/>
</dbReference>
<evidence type="ECO:0000259" key="2">
    <source>
        <dbReference type="PROSITE" id="PS50056"/>
    </source>
</evidence>
<feature type="domain" description="Tyrosine specific protein phosphatases" evidence="2">
    <location>
        <begin position="16"/>
        <end position="55"/>
    </location>
</feature>
<protein>
    <recommendedName>
        <fullName evidence="2">Tyrosine specific protein phosphatases domain-containing protein</fullName>
    </recommendedName>
</protein>
<dbReference type="HOGENOM" id="CLU_1027651_0_0_1"/>
<evidence type="ECO:0000313" key="3">
    <source>
        <dbReference type="EMBL" id="EFX66090.1"/>
    </source>
</evidence>
<evidence type="ECO:0000313" key="4">
    <source>
        <dbReference type="Proteomes" id="UP000000305"/>
    </source>
</evidence>
<dbReference type="SUPFAM" id="SSF52799">
    <property type="entry name" value="(Phosphotyrosine protein) phosphatases II"/>
    <property type="match status" value="1"/>
</dbReference>
<dbReference type="PROSITE" id="PS50056">
    <property type="entry name" value="TYR_PHOSPHATASE_2"/>
    <property type="match status" value="1"/>
</dbReference>
<dbReference type="InParanoid" id="E9HQA6"/>
<dbReference type="AlphaFoldDB" id="E9HQA6"/>
<keyword evidence="4" id="KW-1185">Reference proteome</keyword>
<dbReference type="InterPro" id="IPR000387">
    <property type="entry name" value="Tyr_Pase_dom"/>
</dbReference>
<dbReference type="OrthoDB" id="6752333at2759"/>
<proteinExistence type="predicted"/>
<evidence type="ECO:0000256" key="1">
    <source>
        <dbReference type="SAM" id="MobiDB-lite"/>
    </source>
</evidence>
<organism evidence="3 4">
    <name type="scientific">Daphnia pulex</name>
    <name type="common">Water flea</name>
    <dbReference type="NCBI Taxonomy" id="6669"/>
    <lineage>
        <taxon>Eukaryota</taxon>
        <taxon>Metazoa</taxon>
        <taxon>Ecdysozoa</taxon>
        <taxon>Arthropoda</taxon>
        <taxon>Crustacea</taxon>
        <taxon>Branchiopoda</taxon>
        <taxon>Diplostraca</taxon>
        <taxon>Cladocera</taxon>
        <taxon>Anomopoda</taxon>
        <taxon>Daphniidae</taxon>
        <taxon>Daphnia</taxon>
    </lineage>
</organism>
<dbReference type="EMBL" id="GL732716">
    <property type="protein sequence ID" value="EFX66090.1"/>
    <property type="molecule type" value="Genomic_DNA"/>
</dbReference>
<dbReference type="InterPro" id="IPR029021">
    <property type="entry name" value="Prot-tyrosine_phosphatase-like"/>
</dbReference>
<dbReference type="Proteomes" id="UP000000305">
    <property type="component" value="Unassembled WGS sequence"/>
</dbReference>
<dbReference type="STRING" id="6669.E9HQA6"/>
<reference evidence="3 4" key="1">
    <citation type="journal article" date="2011" name="Science">
        <title>The ecoresponsive genome of Daphnia pulex.</title>
        <authorList>
            <person name="Colbourne J.K."/>
            <person name="Pfrender M.E."/>
            <person name="Gilbert D."/>
            <person name="Thomas W.K."/>
            <person name="Tucker A."/>
            <person name="Oakley T.H."/>
            <person name="Tokishita S."/>
            <person name="Aerts A."/>
            <person name="Arnold G.J."/>
            <person name="Basu M.K."/>
            <person name="Bauer D.J."/>
            <person name="Caceres C.E."/>
            <person name="Carmel L."/>
            <person name="Casola C."/>
            <person name="Choi J.H."/>
            <person name="Detter J.C."/>
            <person name="Dong Q."/>
            <person name="Dusheyko S."/>
            <person name="Eads B.D."/>
            <person name="Frohlich T."/>
            <person name="Geiler-Samerotte K.A."/>
            <person name="Gerlach D."/>
            <person name="Hatcher P."/>
            <person name="Jogdeo S."/>
            <person name="Krijgsveld J."/>
            <person name="Kriventseva E.V."/>
            <person name="Kultz D."/>
            <person name="Laforsch C."/>
            <person name="Lindquist E."/>
            <person name="Lopez J."/>
            <person name="Manak J.R."/>
            <person name="Muller J."/>
            <person name="Pangilinan J."/>
            <person name="Patwardhan R.P."/>
            <person name="Pitluck S."/>
            <person name="Pritham E.J."/>
            <person name="Rechtsteiner A."/>
            <person name="Rho M."/>
            <person name="Rogozin I.B."/>
            <person name="Sakarya O."/>
            <person name="Salamov A."/>
            <person name="Schaack S."/>
            <person name="Shapiro H."/>
            <person name="Shiga Y."/>
            <person name="Skalitzky C."/>
            <person name="Smith Z."/>
            <person name="Souvorov A."/>
            <person name="Sung W."/>
            <person name="Tang Z."/>
            <person name="Tsuchiya D."/>
            <person name="Tu H."/>
            <person name="Vos H."/>
            <person name="Wang M."/>
            <person name="Wolf Y.I."/>
            <person name="Yamagata H."/>
            <person name="Yamada T."/>
            <person name="Ye Y."/>
            <person name="Shaw J.R."/>
            <person name="Andrews J."/>
            <person name="Crease T.J."/>
            <person name="Tang H."/>
            <person name="Lucas S.M."/>
            <person name="Robertson H.M."/>
            <person name="Bork P."/>
            <person name="Koonin E.V."/>
            <person name="Zdobnov E.M."/>
            <person name="Grigoriev I.V."/>
            <person name="Lynch M."/>
            <person name="Boore J.L."/>
        </authorList>
    </citation>
    <scope>NUCLEOTIDE SEQUENCE [LARGE SCALE GENOMIC DNA]</scope>
</reference>